<feature type="region of interest" description="Disordered" evidence="1">
    <location>
        <begin position="1498"/>
        <end position="1567"/>
    </location>
</feature>
<feature type="compositionally biased region" description="Polar residues" evidence="1">
    <location>
        <begin position="1168"/>
        <end position="1195"/>
    </location>
</feature>
<dbReference type="GeneID" id="129335291"/>
<sequence length="1889" mass="209099">MDWTVTPLHTSNLLARNIQVQQPYQSQQPASGFSQANTSTQNSSAYTGNDQATKMHFNTENMVPNQLPSSKTVGSSNCQPLLLKTSVPVTGFGTTQHFVGLHSGSHTQLSSMNVQVTPSTVKNTLPNSHVQIFSPVAPQLSTATPVQRPLNQYIASDIYNNYPQKKCSNSLQDSLFWGSINSSSTKRLPVVKPKYQPAKPQTNTTVPLNKVSSNFVNSQHNSSCLTFPSGQNIPNQINDISSGSTTAMQLQQYASNCVYSTPHTIPNHYTAQVIPQTMNFPPPPYRMPPIQINHGQFILPQPVSNTSNENSQNPQNLVLEQSSASYSVQYGQTLESVPVSRETNEVGRAANSVHGHSAENKSSDELMMPAVESLSNSRQIAGTVPLDKMSAPQTTRITVDDIAKSSGNVLDSLMKSKSITRESLELDMQKMHEIKKKFLALEAAFKLKRKLFIMRKQNSKNSDLSVHNPNLPFPSPNTSQNQSVLLSQDTHPNLSLPSCNTNQKQPILLPQDTNQTFHLSHEATQNPTSCLPHENSQNQSPLHLSCDSSQIQDSSLLTLRPPGHLYPILQELLKGTIDEEMLLNTYVANAERNKRERLLVQAKCSSGSVLDSSGGKFETSVNGMERASRLSPKTFQTVSAQESLACAKFSLEQTSASGKEQLMNMSPMSKGDLFNHFVLNKDKVGTTATKIQPNLQNSVSVQNPAVSSESSQLREKTAKEGSENFYNSRSTCPEFMQQSKDTCLQTPETSFTACNNGSGYSSSDLLAAVPETEIFQRSSVTENSCTVERTCSLEELETSLALWRKSPAASLNNQLGESTKSAMNSSSLCGAEDKKMEYTATNFPKPLTMIEKSSIVVGKNEPSLLFVPSSLGQKLDAVSSSLLKSSEPQVAIVPPLILSKEGIQNEAQEKNLSPMLETMSPVIAEGSVHSLHNFVISLNTDNPRERTACFPSDTDVTVKKVDSDMFQKATKSTEETGIQKAETGTNGSCDLSQRITDALELKKITPHLCSRDSFPPGTNNDITSPVSQKDAPKTNPDVVEPGDTVLNDNILQISSVCTLVQGDAFYNSQIARIFDSSPSKSTTESNTSSEDHRPLEQQLGLQKRESERNGSTPVGDTLLPSLGTLSKAIAEKLLSLPGLKIHQGGNVSDERNVKDSVEEKITYVPKGSPNSGKESEQNKSCSAVHNTDLSSGNQEVPGNKCLLSYVDEDHTHSIQEYVASDENQAHSVNDIDIALTSPNDQLTELLKEFPYGIDSSKTLKKTEKVDSSTKLTETKHGQEAQTCGQNFEANHALDQIIITVLNSQQMKELFPEYDGSSIKLKKDQLPTASEDTNDLNTSAGTVQKSANHSYCCLRGWLVSKYAVDPCACMTAKEAGLKQQLDSCLPSKIIIKDGLENIENSDCRLNNQQQTIYPVSHNNLPSEDESNKKFNQSIVHGENDLQKKQCKLMKEDKEVAPLPFLEKLESWKYKNKEKRIEELPEKNQIDEMCNQKCTAVVSKGQELSRSRKEDSKGASIRPLCKRQSSDKERTRRVMVVVKSKSDALRHGSMETTQSKKNEGYKIKQDSSETHIIKGPTYILNKRQTAGERKHKTLERPSNAVTNSSNNQAVRTEHNESGSSEPVHQNKGSFARTNLEKFAYPEERGNAWKYSRSVSDNSKTSKVQTPRGQFLKMYKTHSSGKETVWGTHKRNKCCEKTFSDKKPPCNRKDNILTLQREQKKNYLNKVAFKQTEQSICLTNLEQSPSKSVWHVKRSSTAETPKDQTKRTLSSPQLEVVKPMLEFKMCPEPVFRNLVSEEVSDTKKLPEKETAPIAAVKSKREDWLKYTPLKRRKIDDKETQVDDCIPLDTALQMLEKNEVLPVPAKDSNATFQTYRKMHLEKRSRSLDSSPLN</sequence>
<feature type="compositionally biased region" description="Polar residues" evidence="1">
    <location>
        <begin position="476"/>
        <end position="491"/>
    </location>
</feature>
<feature type="region of interest" description="Disordered" evidence="1">
    <location>
        <begin position="1745"/>
        <end position="1766"/>
    </location>
</feature>
<feature type="compositionally biased region" description="Basic and acidic residues" evidence="1">
    <location>
        <begin position="1538"/>
        <end position="1567"/>
    </location>
</feature>
<feature type="region of interest" description="Disordered" evidence="1">
    <location>
        <begin position="22"/>
        <end position="49"/>
    </location>
</feature>
<feature type="region of interest" description="Disordered" evidence="1">
    <location>
        <begin position="700"/>
        <end position="730"/>
    </location>
</feature>
<feature type="compositionally biased region" description="Basic and acidic residues" evidence="1">
    <location>
        <begin position="712"/>
        <end position="722"/>
    </location>
</feature>
<organism evidence="2 3">
    <name type="scientific">Eublepharis macularius</name>
    <name type="common">Leopard gecko</name>
    <name type="synonym">Cyrtodactylus macularius</name>
    <dbReference type="NCBI Taxonomy" id="481883"/>
    <lineage>
        <taxon>Eukaryota</taxon>
        <taxon>Metazoa</taxon>
        <taxon>Chordata</taxon>
        <taxon>Craniata</taxon>
        <taxon>Vertebrata</taxon>
        <taxon>Euteleostomi</taxon>
        <taxon>Lepidosauria</taxon>
        <taxon>Squamata</taxon>
        <taxon>Bifurcata</taxon>
        <taxon>Gekkota</taxon>
        <taxon>Eublepharidae</taxon>
        <taxon>Eublepharinae</taxon>
        <taxon>Eublepharis</taxon>
    </lineage>
</organism>
<dbReference type="GO" id="GO:1990226">
    <property type="term" value="F:histone methyltransferase binding"/>
    <property type="evidence" value="ECO:0007669"/>
    <property type="project" value="TreeGrafter"/>
</dbReference>
<dbReference type="CTD" id="55196"/>
<feature type="region of interest" description="Disordered" evidence="1">
    <location>
        <begin position="461"/>
        <end position="491"/>
    </location>
</feature>
<feature type="region of interest" description="Disordered" evidence="1">
    <location>
        <begin position="522"/>
        <end position="546"/>
    </location>
</feature>
<feature type="compositionally biased region" description="Polar residues" evidence="1">
    <location>
        <begin position="700"/>
        <end position="711"/>
    </location>
</feature>
<proteinExistence type="predicted"/>
<protein>
    <submittedName>
        <fullName evidence="3">Retroelement silencing factor 1</fullName>
    </submittedName>
</protein>
<reference evidence="3" key="1">
    <citation type="submission" date="2025-08" db="UniProtKB">
        <authorList>
            <consortium name="RefSeq"/>
        </authorList>
    </citation>
    <scope>IDENTIFICATION</scope>
    <source>
        <tissue evidence="3">Blood</tissue>
    </source>
</reference>
<dbReference type="PANTHER" id="PTHR21604:SF0">
    <property type="entry name" value="RETROELEMENT SILENCING FACTOR 1"/>
    <property type="match status" value="1"/>
</dbReference>
<feature type="region of interest" description="Disordered" evidence="1">
    <location>
        <begin position="1163"/>
        <end position="1195"/>
    </location>
</feature>
<feature type="compositionally biased region" description="Polar residues" evidence="1">
    <location>
        <begin position="1016"/>
        <end position="1027"/>
    </location>
</feature>
<dbReference type="KEGG" id="emc:129335291"/>
<dbReference type="RefSeq" id="XP_054843703.1">
    <property type="nucleotide sequence ID" value="XM_054987728.1"/>
</dbReference>
<dbReference type="Pfam" id="PF15395">
    <property type="entry name" value="DUF4617"/>
    <property type="match status" value="2"/>
</dbReference>
<gene>
    <name evidence="3" type="primary">RESF1</name>
</gene>
<feature type="compositionally biased region" description="Polar residues" evidence="1">
    <location>
        <begin position="1615"/>
        <end position="1626"/>
    </location>
</feature>
<feature type="compositionally biased region" description="Low complexity" evidence="1">
    <location>
        <begin position="1076"/>
        <end position="1088"/>
    </location>
</feature>
<feature type="region of interest" description="Disordered" evidence="1">
    <location>
        <begin position="1076"/>
        <end position="1120"/>
    </location>
</feature>
<dbReference type="Proteomes" id="UP001190640">
    <property type="component" value="Chromosome 9"/>
</dbReference>
<dbReference type="PANTHER" id="PTHR21604">
    <property type="entry name" value="RETROELEMENT SILENCING FACTOR 1"/>
    <property type="match status" value="1"/>
</dbReference>
<name>A0AA97JR53_EUBMA</name>
<evidence type="ECO:0000313" key="2">
    <source>
        <dbReference type="Proteomes" id="UP001190640"/>
    </source>
</evidence>
<evidence type="ECO:0000313" key="3">
    <source>
        <dbReference type="RefSeq" id="XP_054843703.1"/>
    </source>
</evidence>
<dbReference type="InterPro" id="IPR027866">
    <property type="entry name" value="RESF1"/>
</dbReference>
<feature type="region of interest" description="Disordered" evidence="1">
    <location>
        <begin position="1008"/>
        <end position="1038"/>
    </location>
</feature>
<evidence type="ECO:0000256" key="1">
    <source>
        <dbReference type="SAM" id="MobiDB-lite"/>
    </source>
</evidence>
<feature type="region of interest" description="Disordered" evidence="1">
    <location>
        <begin position="1584"/>
        <end position="1626"/>
    </location>
</feature>
<dbReference type="GO" id="GO:0005634">
    <property type="term" value="C:nucleus"/>
    <property type="evidence" value="ECO:0007669"/>
    <property type="project" value="TreeGrafter"/>
</dbReference>
<feature type="compositionally biased region" description="Polar residues" evidence="1">
    <location>
        <begin position="29"/>
        <end position="49"/>
    </location>
</feature>
<keyword evidence="2" id="KW-1185">Reference proteome</keyword>
<feature type="compositionally biased region" description="Basic and acidic residues" evidence="1">
    <location>
        <begin position="1501"/>
        <end position="1511"/>
    </location>
</feature>
<feature type="compositionally biased region" description="Polar residues" evidence="1">
    <location>
        <begin position="1597"/>
        <end position="1608"/>
    </location>
</feature>
<accession>A0AA97JR53</accession>